<dbReference type="InterPro" id="IPR010226">
    <property type="entry name" value="NADH_quinone_OxRdtase_chainI"/>
</dbReference>
<dbReference type="SUPFAM" id="SSF54862">
    <property type="entry name" value="4Fe-4S ferredoxins"/>
    <property type="match status" value="1"/>
</dbReference>
<dbReference type="RefSeq" id="WP_134218254.1">
    <property type="nucleotide sequence ID" value="NZ_QFGA01000001.1"/>
</dbReference>
<dbReference type="GO" id="GO:0016020">
    <property type="term" value="C:membrane"/>
    <property type="evidence" value="ECO:0007669"/>
    <property type="project" value="InterPro"/>
</dbReference>
<dbReference type="GO" id="GO:0051539">
    <property type="term" value="F:4 iron, 4 sulfur cluster binding"/>
    <property type="evidence" value="ECO:0007669"/>
    <property type="project" value="UniProtKB-KW"/>
</dbReference>
<comment type="caution">
    <text evidence="7">The sequence shown here is derived from an EMBL/GenBank/DDBJ whole genome shotgun (WGS) entry which is preliminary data.</text>
</comment>
<name>A0A4Y7RID8_9FIRM</name>
<keyword evidence="2" id="KW-0479">Metal-binding</keyword>
<dbReference type="PROSITE" id="PS00198">
    <property type="entry name" value="4FE4S_FER_1"/>
    <property type="match status" value="1"/>
</dbReference>
<dbReference type="InterPro" id="IPR017900">
    <property type="entry name" value="4Fe4S_Fe_S_CS"/>
</dbReference>
<protein>
    <submittedName>
        <fullName evidence="7">NADH-quinone oxidoreductase subunit I</fullName>
        <ecNumber evidence="7">1.6.5.11</ecNumber>
    </submittedName>
</protein>
<dbReference type="GO" id="GO:0003954">
    <property type="term" value="F:NADH dehydrogenase activity"/>
    <property type="evidence" value="ECO:0007669"/>
    <property type="project" value="TreeGrafter"/>
</dbReference>
<feature type="domain" description="4Fe-4S ferredoxin-type" evidence="6">
    <location>
        <begin position="68"/>
        <end position="97"/>
    </location>
</feature>
<gene>
    <name evidence="7" type="primary">nuoI</name>
    <name evidence="7" type="ORF">Psch_01652</name>
</gene>
<dbReference type="InterPro" id="IPR017896">
    <property type="entry name" value="4Fe4S_Fe-S-bd"/>
</dbReference>
<evidence type="ECO:0000259" key="6">
    <source>
        <dbReference type="PROSITE" id="PS51379"/>
    </source>
</evidence>
<proteinExistence type="predicted"/>
<evidence type="ECO:0000313" key="8">
    <source>
        <dbReference type="Proteomes" id="UP000298324"/>
    </source>
</evidence>
<keyword evidence="4" id="KW-0408">Iron</keyword>
<keyword evidence="3" id="KW-0677">Repeat</keyword>
<evidence type="ECO:0000256" key="2">
    <source>
        <dbReference type="ARBA" id="ARBA00022723"/>
    </source>
</evidence>
<dbReference type="Proteomes" id="UP000298324">
    <property type="component" value="Unassembled WGS sequence"/>
</dbReference>
<evidence type="ECO:0000256" key="1">
    <source>
        <dbReference type="ARBA" id="ARBA00022485"/>
    </source>
</evidence>
<keyword evidence="8" id="KW-1185">Reference proteome</keyword>
<dbReference type="Gene3D" id="3.30.70.3270">
    <property type="match status" value="1"/>
</dbReference>
<dbReference type="EC" id="1.6.5.11" evidence="7"/>
<evidence type="ECO:0000256" key="5">
    <source>
        <dbReference type="ARBA" id="ARBA00023014"/>
    </source>
</evidence>
<keyword evidence="1" id="KW-0004">4Fe-4S</keyword>
<evidence type="ECO:0000313" key="7">
    <source>
        <dbReference type="EMBL" id="TEB08097.1"/>
    </source>
</evidence>
<dbReference type="Pfam" id="PF14697">
    <property type="entry name" value="Fer4_21"/>
    <property type="match status" value="1"/>
</dbReference>
<dbReference type="PANTHER" id="PTHR10849:SF35">
    <property type="entry name" value="FORMATE HYDROGENLYASE SUBUNIT 6-RELATED"/>
    <property type="match status" value="1"/>
</dbReference>
<dbReference type="AlphaFoldDB" id="A0A4Y7RID8"/>
<reference evidence="7 8" key="1">
    <citation type="journal article" date="2018" name="Environ. Microbiol.">
        <title>Novel energy conservation strategies and behaviour of Pelotomaculum schinkii driving syntrophic propionate catabolism.</title>
        <authorList>
            <person name="Hidalgo-Ahumada C.A.P."/>
            <person name="Nobu M.K."/>
            <person name="Narihiro T."/>
            <person name="Tamaki H."/>
            <person name="Liu W.T."/>
            <person name="Kamagata Y."/>
            <person name="Stams A.J.M."/>
            <person name="Imachi H."/>
            <person name="Sousa D.Z."/>
        </authorList>
    </citation>
    <scope>NUCLEOTIDE SEQUENCE [LARGE SCALE GENOMIC DNA]</scope>
    <source>
        <strain evidence="7 8">HH</strain>
    </source>
</reference>
<dbReference type="GO" id="GO:0009060">
    <property type="term" value="P:aerobic respiration"/>
    <property type="evidence" value="ECO:0007669"/>
    <property type="project" value="TreeGrafter"/>
</dbReference>
<dbReference type="EMBL" id="QFGA01000001">
    <property type="protein sequence ID" value="TEB08097.1"/>
    <property type="molecule type" value="Genomic_DNA"/>
</dbReference>
<organism evidence="7 8">
    <name type="scientific">Pelotomaculum schinkii</name>
    <dbReference type="NCBI Taxonomy" id="78350"/>
    <lineage>
        <taxon>Bacteria</taxon>
        <taxon>Bacillati</taxon>
        <taxon>Bacillota</taxon>
        <taxon>Clostridia</taxon>
        <taxon>Eubacteriales</taxon>
        <taxon>Desulfotomaculaceae</taxon>
        <taxon>Pelotomaculum</taxon>
    </lineage>
</organism>
<dbReference type="PANTHER" id="PTHR10849">
    <property type="entry name" value="NADH DEHYDROGENASE UBIQUINONE IRON-SULFUR PROTEIN 8, MITOCHONDRIAL"/>
    <property type="match status" value="1"/>
</dbReference>
<sequence>MFISKLKEALICLRAGRVTMPYPFVPLETKDGFRGQPEVDGTRCLGCGTCAGVCPPRSITLVDDGASRVFKLDYSRCTYCARCADVCPEGAIRLNNRFELATGKKEDLSVTVSLKMAKCSSCGRFFTPERLLKKTVEKLTGDEFGQQAQEWLFWCPECRKTRLAKSLLGMEGTEHV</sequence>
<dbReference type="GO" id="GO:0046872">
    <property type="term" value="F:metal ion binding"/>
    <property type="evidence" value="ECO:0007669"/>
    <property type="project" value="UniProtKB-KW"/>
</dbReference>
<accession>A0A4Y7RID8</accession>
<evidence type="ECO:0000256" key="3">
    <source>
        <dbReference type="ARBA" id="ARBA00022737"/>
    </source>
</evidence>
<keyword evidence="5" id="KW-0411">Iron-sulfur</keyword>
<dbReference type="PROSITE" id="PS51379">
    <property type="entry name" value="4FE4S_FER_2"/>
    <property type="match status" value="2"/>
</dbReference>
<keyword evidence="7" id="KW-0560">Oxidoreductase</keyword>
<evidence type="ECO:0000256" key="4">
    <source>
        <dbReference type="ARBA" id="ARBA00023004"/>
    </source>
</evidence>
<feature type="domain" description="4Fe-4S ferredoxin-type" evidence="6">
    <location>
        <begin position="35"/>
        <end position="64"/>
    </location>
</feature>